<dbReference type="EMBL" id="AP025226">
    <property type="protein sequence ID" value="BDB97880.1"/>
    <property type="molecule type" value="Genomic_DNA"/>
</dbReference>
<gene>
    <name evidence="2" type="ORF">SACC_08970</name>
</gene>
<feature type="compositionally biased region" description="Basic and acidic residues" evidence="1">
    <location>
        <begin position="8"/>
        <end position="40"/>
    </location>
</feature>
<dbReference type="RefSeq" id="WP_229571845.1">
    <property type="nucleotide sequence ID" value="NZ_AP025226.1"/>
</dbReference>
<evidence type="ECO:0000313" key="3">
    <source>
        <dbReference type="Proteomes" id="UP001319921"/>
    </source>
</evidence>
<feature type="region of interest" description="Disordered" evidence="1">
    <location>
        <begin position="1"/>
        <end position="40"/>
    </location>
</feature>
<dbReference type="Proteomes" id="UP001319921">
    <property type="component" value="Chromosome"/>
</dbReference>
<dbReference type="AlphaFoldDB" id="A0AAQ4CPZ9"/>
<sequence>MFKRRRNKETNGRNEKENRRTEKENRRNERRFGKDLRTPTDSHNLYEEECTELLKELLKLSSKEASLIFKLSQLLEEAKIETIRLSGLIASCKLEDKELASELYKEFEKMFSKYVKKGE</sequence>
<organism evidence="2 3">
    <name type="scientific">Saccharolobus caldissimus</name>
    <dbReference type="NCBI Taxonomy" id="1702097"/>
    <lineage>
        <taxon>Archaea</taxon>
        <taxon>Thermoproteota</taxon>
        <taxon>Thermoprotei</taxon>
        <taxon>Sulfolobales</taxon>
        <taxon>Sulfolobaceae</taxon>
        <taxon>Saccharolobus</taxon>
    </lineage>
</organism>
<reference evidence="2 3" key="1">
    <citation type="journal article" date="2022" name="Microbiol. Resour. Announc.">
        <title>Complete Genome Sequence of the Hyperthermophilic and Acidophilic Archaeon Saccharolobus caldissimus Strain HS-3T.</title>
        <authorList>
            <person name="Sakai H.D."/>
            <person name="Kurosawa N."/>
        </authorList>
    </citation>
    <scope>NUCLEOTIDE SEQUENCE [LARGE SCALE GENOMIC DNA]</scope>
    <source>
        <strain evidence="2 3">JCM32116</strain>
    </source>
</reference>
<protein>
    <submittedName>
        <fullName evidence="2">Uncharacterized protein</fullName>
    </submittedName>
</protein>
<dbReference type="GeneID" id="68865641"/>
<proteinExistence type="predicted"/>
<evidence type="ECO:0000313" key="2">
    <source>
        <dbReference type="EMBL" id="BDB97880.1"/>
    </source>
</evidence>
<keyword evidence="3" id="KW-1185">Reference proteome</keyword>
<accession>A0AAQ4CPZ9</accession>
<name>A0AAQ4CPZ9_9CREN</name>
<evidence type="ECO:0000256" key="1">
    <source>
        <dbReference type="SAM" id="MobiDB-lite"/>
    </source>
</evidence>
<dbReference type="KEGG" id="scas:SACC_08970"/>